<dbReference type="RefSeq" id="XP_003135921.2">
    <property type="nucleotide sequence ID" value="XM_003135873.2"/>
</dbReference>
<dbReference type="InParanoid" id="A0A1S0UBF9"/>
<dbReference type="AlphaFoldDB" id="A0A1S0UBF9"/>
<proteinExistence type="predicted"/>
<accession>A0A1S0UBF9</accession>
<evidence type="ECO:0000313" key="1">
    <source>
        <dbReference type="EMBL" id="EFO28153.2"/>
    </source>
</evidence>
<reference evidence="1" key="1">
    <citation type="submission" date="2012-04" db="EMBL/GenBank/DDBJ databases">
        <title>The Genome Sequence of Loa loa.</title>
        <authorList>
            <consortium name="The Broad Institute Genome Sequencing Platform"/>
            <consortium name="Broad Institute Genome Sequencing Center for Infectious Disease"/>
            <person name="Nutman T.B."/>
            <person name="Fink D.L."/>
            <person name="Russ C."/>
            <person name="Young S."/>
            <person name="Zeng Q."/>
            <person name="Gargeya S."/>
            <person name="Alvarado L."/>
            <person name="Berlin A."/>
            <person name="Chapman S.B."/>
            <person name="Chen Z."/>
            <person name="Freedman E."/>
            <person name="Gellesch M."/>
            <person name="Goldberg J."/>
            <person name="Griggs A."/>
            <person name="Gujja S."/>
            <person name="Heilman E.R."/>
            <person name="Heiman D."/>
            <person name="Howarth C."/>
            <person name="Mehta T."/>
            <person name="Neiman D."/>
            <person name="Pearson M."/>
            <person name="Roberts A."/>
            <person name="Saif S."/>
            <person name="Shea T."/>
            <person name="Shenoy N."/>
            <person name="Sisk P."/>
            <person name="Stolte C."/>
            <person name="Sykes S."/>
            <person name="White J."/>
            <person name="Yandava C."/>
            <person name="Haas B."/>
            <person name="Henn M.R."/>
            <person name="Nusbaum C."/>
            <person name="Birren B."/>
        </authorList>
    </citation>
    <scope>NUCLEOTIDE SEQUENCE [LARGE SCALE GENOMIC DNA]</scope>
</reference>
<gene>
    <name evidence="1" type="ORF">LOAG_00333</name>
</gene>
<dbReference type="KEGG" id="loa:LOAG_00333"/>
<dbReference type="GeneID" id="9937701"/>
<dbReference type="EMBL" id="JH712176">
    <property type="protein sequence ID" value="EFO28153.2"/>
    <property type="molecule type" value="Genomic_DNA"/>
</dbReference>
<sequence length="77" mass="9061">MSDNQEDILQSFIPSYRDQQRYYTLCLLLQLQLPTTITTTTTTTNNKESTSLSVCEQKIWNRFRNTKKGSYCDPVCW</sequence>
<protein>
    <submittedName>
        <fullName evidence="1">Uncharacterized protein</fullName>
    </submittedName>
</protein>
<organism evidence="1">
    <name type="scientific">Loa loa</name>
    <name type="common">Eye worm</name>
    <name type="synonym">Filaria loa</name>
    <dbReference type="NCBI Taxonomy" id="7209"/>
    <lineage>
        <taxon>Eukaryota</taxon>
        <taxon>Metazoa</taxon>
        <taxon>Ecdysozoa</taxon>
        <taxon>Nematoda</taxon>
        <taxon>Chromadorea</taxon>
        <taxon>Rhabditida</taxon>
        <taxon>Spirurina</taxon>
        <taxon>Spiruromorpha</taxon>
        <taxon>Filarioidea</taxon>
        <taxon>Onchocercidae</taxon>
        <taxon>Loa</taxon>
    </lineage>
</organism>
<name>A0A1S0UBF9_LOALO</name>
<dbReference type="CTD" id="9937701"/>